<dbReference type="EMBL" id="CM003372">
    <property type="protein sequence ID" value="KOM35116.1"/>
    <property type="molecule type" value="Genomic_DNA"/>
</dbReference>
<dbReference type="Gene3D" id="1.10.630.10">
    <property type="entry name" value="Cytochrome P450"/>
    <property type="match status" value="1"/>
</dbReference>
<evidence type="ECO:0000256" key="3">
    <source>
        <dbReference type="ARBA" id="ARBA00022617"/>
    </source>
</evidence>
<dbReference type="Pfam" id="PF00067">
    <property type="entry name" value="p450"/>
    <property type="match status" value="1"/>
</dbReference>
<evidence type="ECO:0000256" key="8">
    <source>
        <dbReference type="PIRSR" id="PIRSR602401-1"/>
    </source>
</evidence>
<dbReference type="InterPro" id="IPR001128">
    <property type="entry name" value="Cyt_P450"/>
</dbReference>
<dbReference type="PRINTS" id="PR00463">
    <property type="entry name" value="EP450I"/>
</dbReference>
<dbReference type="OrthoDB" id="1470350at2759"/>
<reference evidence="9 12" key="3">
    <citation type="submission" date="2020-05" db="EMBL/GenBank/DDBJ databases">
        <title>Vigna angularis (adzuki bean) Var. LongXiaoDou No. 4 denovo assembly.</title>
        <authorList>
            <person name="Xiang H."/>
        </authorList>
    </citation>
    <scope>NUCLEOTIDE SEQUENCE [LARGE SCALE GENOMIC DNA]</scope>
    <source>
        <tissue evidence="9">Leaf</tissue>
    </source>
</reference>
<protein>
    <submittedName>
        <fullName evidence="9">Cytochrome P450</fullName>
    </submittedName>
</protein>
<evidence type="ECO:0000313" key="10">
    <source>
        <dbReference type="EMBL" id="KOM35116.1"/>
    </source>
</evidence>
<dbReference type="CDD" id="cd11064">
    <property type="entry name" value="CYP86A"/>
    <property type="match status" value="1"/>
</dbReference>
<keyword evidence="6 8" id="KW-0408">Iron</keyword>
<evidence type="ECO:0000313" key="9">
    <source>
        <dbReference type="EMBL" id="KAG2402747.1"/>
    </source>
</evidence>
<dbReference type="GO" id="GO:0020037">
    <property type="term" value="F:heme binding"/>
    <property type="evidence" value="ECO:0007669"/>
    <property type="project" value="InterPro"/>
</dbReference>
<dbReference type="InterPro" id="IPR002401">
    <property type="entry name" value="Cyt_P450_E_grp-I"/>
</dbReference>
<evidence type="ECO:0000256" key="7">
    <source>
        <dbReference type="ARBA" id="ARBA00023033"/>
    </source>
</evidence>
<evidence type="ECO:0000256" key="2">
    <source>
        <dbReference type="ARBA" id="ARBA00010617"/>
    </source>
</evidence>
<dbReference type="Proteomes" id="UP000743370">
    <property type="component" value="Unassembled WGS sequence"/>
</dbReference>
<organism evidence="10 11">
    <name type="scientific">Phaseolus angularis</name>
    <name type="common">Azuki bean</name>
    <name type="synonym">Vigna angularis</name>
    <dbReference type="NCBI Taxonomy" id="3914"/>
    <lineage>
        <taxon>Eukaryota</taxon>
        <taxon>Viridiplantae</taxon>
        <taxon>Streptophyta</taxon>
        <taxon>Embryophyta</taxon>
        <taxon>Tracheophyta</taxon>
        <taxon>Spermatophyta</taxon>
        <taxon>Magnoliopsida</taxon>
        <taxon>eudicotyledons</taxon>
        <taxon>Gunneridae</taxon>
        <taxon>Pentapetalae</taxon>
        <taxon>rosids</taxon>
        <taxon>fabids</taxon>
        <taxon>Fabales</taxon>
        <taxon>Fabaceae</taxon>
        <taxon>Papilionoideae</taxon>
        <taxon>50 kb inversion clade</taxon>
        <taxon>NPAAA clade</taxon>
        <taxon>indigoferoid/millettioid clade</taxon>
        <taxon>Phaseoleae</taxon>
        <taxon>Vigna</taxon>
    </lineage>
</organism>
<keyword evidence="5" id="KW-0560">Oxidoreductase</keyword>
<comment type="cofactor">
    <cofactor evidence="1 8">
        <name>heme</name>
        <dbReference type="ChEBI" id="CHEBI:30413"/>
    </cofactor>
</comment>
<dbReference type="InterPro" id="IPR036396">
    <property type="entry name" value="Cyt_P450_sf"/>
</dbReference>
<dbReference type="OMA" id="IHFAHIM"/>
<dbReference type="GO" id="GO:0016705">
    <property type="term" value="F:oxidoreductase activity, acting on paired donors, with incorporation or reduction of molecular oxygen"/>
    <property type="evidence" value="ECO:0007669"/>
    <property type="project" value="InterPro"/>
</dbReference>
<accession>A0A0L9TX86</accession>
<keyword evidence="4 8" id="KW-0479">Metal-binding</keyword>
<proteinExistence type="inferred from homology"/>
<feature type="binding site" description="axial binding residue" evidence="8">
    <location>
        <position position="457"/>
    </location>
    <ligand>
        <name>heme</name>
        <dbReference type="ChEBI" id="CHEBI:30413"/>
    </ligand>
    <ligandPart>
        <name>Fe</name>
        <dbReference type="ChEBI" id="CHEBI:18248"/>
    </ligandPart>
</feature>
<dbReference type="STRING" id="3914.A0A0L9TX86"/>
<evidence type="ECO:0000256" key="5">
    <source>
        <dbReference type="ARBA" id="ARBA00023002"/>
    </source>
</evidence>
<comment type="similarity">
    <text evidence="2">Belongs to the cytochrome P450 family.</text>
</comment>
<evidence type="ECO:0000313" key="11">
    <source>
        <dbReference type="Proteomes" id="UP000053144"/>
    </source>
</evidence>
<evidence type="ECO:0000256" key="4">
    <source>
        <dbReference type="ARBA" id="ARBA00022723"/>
    </source>
</evidence>
<dbReference type="PANTHER" id="PTHR24296">
    <property type="entry name" value="CYTOCHROME P450"/>
    <property type="match status" value="1"/>
</dbReference>
<dbReference type="AlphaFoldDB" id="A0A0L9TX86"/>
<sequence>MESEILFCLLLLFATPLWFLATIVFKGKSPSSPPSSTPPAATTTGIPKVYPIIGSVPSIIANKHRRIHWTSDILHASPSSTFVLHRGFGSRHLFTANPSVVQHILKTNFPLYQKGPTFKCALDDFLGQGIFNADGPDWKLQRQISSHEFSTQSLRKFIETVVDVQLSDRLLPLLDNASRNKTIISDFQNTLQRFTLDNICKIACGFDPECFLRETPFTTAITDATIICSKRLHAAFPLIWKTKKVLNLGSEKRLKEAVSEVKDLARRIIREKKKELREKETLDSVDLLSRFLCSGHSDEEFVVDIILSFIIAGRDTTSGVLTWFFWLLSNHPHVEEKVLKEVTQKDTVYTHVCEEMKDMVYTHAALCETMRLYPPVPANSKEAIRDDLLPDGSLVKRGWRVTYHIYAMGRSEKIWGPDWAEFRPERWLTWEEVEGRWKFVAVDAFTYPVFQAGPRICLGKEMSFLQMKRIVAGILRRFKVVSDVAEPKYGGYFTSFMVGGFPVRIQNRN</sequence>
<evidence type="ECO:0000313" key="12">
    <source>
        <dbReference type="Proteomes" id="UP000743370"/>
    </source>
</evidence>
<dbReference type="PRINTS" id="PR00385">
    <property type="entry name" value="P450"/>
</dbReference>
<evidence type="ECO:0000256" key="1">
    <source>
        <dbReference type="ARBA" id="ARBA00001971"/>
    </source>
</evidence>
<dbReference type="GO" id="GO:0005506">
    <property type="term" value="F:iron ion binding"/>
    <property type="evidence" value="ECO:0007669"/>
    <property type="project" value="InterPro"/>
</dbReference>
<dbReference type="Gramene" id="KOM35116">
    <property type="protein sequence ID" value="KOM35116"/>
    <property type="gene ID" value="LR48_Vigan02g126600"/>
</dbReference>
<keyword evidence="7" id="KW-0503">Monooxygenase</keyword>
<dbReference type="KEGG" id="var:108325063"/>
<reference evidence="11" key="1">
    <citation type="journal article" date="2015" name="Proc. Natl. Acad. Sci. U.S.A.">
        <title>Genome sequencing of adzuki bean (Vigna angularis) provides insight into high starch and low fat accumulation and domestication.</title>
        <authorList>
            <person name="Yang K."/>
            <person name="Tian Z."/>
            <person name="Chen C."/>
            <person name="Luo L."/>
            <person name="Zhao B."/>
            <person name="Wang Z."/>
            <person name="Yu L."/>
            <person name="Li Y."/>
            <person name="Sun Y."/>
            <person name="Li W."/>
            <person name="Chen Y."/>
            <person name="Li Y."/>
            <person name="Zhang Y."/>
            <person name="Ai D."/>
            <person name="Zhao J."/>
            <person name="Shang C."/>
            <person name="Ma Y."/>
            <person name="Wu B."/>
            <person name="Wang M."/>
            <person name="Gao L."/>
            <person name="Sun D."/>
            <person name="Zhang P."/>
            <person name="Guo F."/>
            <person name="Wang W."/>
            <person name="Li Y."/>
            <person name="Wang J."/>
            <person name="Varshney R.K."/>
            <person name="Wang J."/>
            <person name="Ling H.Q."/>
            <person name="Wan P."/>
        </authorList>
    </citation>
    <scope>NUCLEOTIDE SEQUENCE</scope>
    <source>
        <strain evidence="11">cv. Jingnong 6</strain>
    </source>
</reference>
<keyword evidence="3 8" id="KW-0349">Heme</keyword>
<evidence type="ECO:0000256" key="6">
    <source>
        <dbReference type="ARBA" id="ARBA00023004"/>
    </source>
</evidence>
<dbReference type="GO" id="GO:0004497">
    <property type="term" value="F:monooxygenase activity"/>
    <property type="evidence" value="ECO:0007669"/>
    <property type="project" value="UniProtKB-KW"/>
</dbReference>
<dbReference type="EMBL" id="JABFOF010000003">
    <property type="protein sequence ID" value="KAG2402747.1"/>
    <property type="molecule type" value="Genomic_DNA"/>
</dbReference>
<dbReference type="Proteomes" id="UP000053144">
    <property type="component" value="Chromosome 2"/>
</dbReference>
<gene>
    <name evidence="9" type="ORF">HKW66_Vig0249660</name>
    <name evidence="10" type="ORF">LR48_Vigan02g126600</name>
</gene>
<dbReference type="SUPFAM" id="SSF48264">
    <property type="entry name" value="Cytochrome P450"/>
    <property type="match status" value="1"/>
</dbReference>
<reference evidence="10" key="2">
    <citation type="submission" date="2015-02" db="EMBL/GenBank/DDBJ databases">
        <authorList>
            <person name="Chooi Y.-H."/>
        </authorList>
    </citation>
    <scope>NUCLEOTIDE SEQUENCE</scope>
    <source>
        <tissue evidence="10">Seedling</tissue>
    </source>
</reference>
<name>A0A0L9TX86_PHAAN</name>